<dbReference type="GeneID" id="14907232"/>
<protein>
    <submittedName>
        <fullName evidence="1">Uncharacterized protein</fullName>
    </submittedName>
</protein>
<dbReference type="EMBL" id="GL983917">
    <property type="protein sequence ID" value="EGR31063.1"/>
    <property type="molecule type" value="Genomic_DNA"/>
</dbReference>
<dbReference type="AlphaFoldDB" id="G0QUL7"/>
<proteinExistence type="predicted"/>
<evidence type="ECO:0000313" key="2">
    <source>
        <dbReference type="Proteomes" id="UP000008983"/>
    </source>
</evidence>
<keyword evidence="2" id="KW-1185">Reference proteome</keyword>
<dbReference type="Proteomes" id="UP000008983">
    <property type="component" value="Unassembled WGS sequence"/>
</dbReference>
<dbReference type="InParanoid" id="G0QUL7"/>
<name>G0QUL7_ICHMU</name>
<sequence length="172" mass="21245">MFAIIIIINQNCLIYKKRTQHKNKRIIQNSRKKIKLYKFRKSFRKIPKTNILNKHPILNTKYLKKLIINLKNKLQFMQDQRIILKKKAQNSKFATLLKICIFPKLLLYKRHKRYFNKQQNKCSYILKRHNIIRRIRRIFKEILFCVRIPKQIQIAYRILQIPQRYSKVIFYA</sequence>
<reference evidence="1 2" key="1">
    <citation type="submission" date="2011-07" db="EMBL/GenBank/DDBJ databases">
        <authorList>
            <person name="Coyne R."/>
            <person name="Brami D."/>
            <person name="Johnson J."/>
            <person name="Hostetler J."/>
            <person name="Hannick L."/>
            <person name="Clark T."/>
            <person name="Cassidy-Hanley D."/>
            <person name="Inman J."/>
        </authorList>
    </citation>
    <scope>NUCLEOTIDE SEQUENCE [LARGE SCALE GENOMIC DNA]</scope>
    <source>
        <strain evidence="1 2">G5</strain>
    </source>
</reference>
<gene>
    <name evidence="1" type="ORF">IMG5_117880</name>
</gene>
<organism evidence="1 2">
    <name type="scientific">Ichthyophthirius multifiliis</name>
    <name type="common">White spot disease agent</name>
    <name type="synonym">Ich</name>
    <dbReference type="NCBI Taxonomy" id="5932"/>
    <lineage>
        <taxon>Eukaryota</taxon>
        <taxon>Sar</taxon>
        <taxon>Alveolata</taxon>
        <taxon>Ciliophora</taxon>
        <taxon>Intramacronucleata</taxon>
        <taxon>Oligohymenophorea</taxon>
        <taxon>Hymenostomatida</taxon>
        <taxon>Ophryoglenina</taxon>
        <taxon>Ichthyophthirius</taxon>
    </lineage>
</organism>
<evidence type="ECO:0000313" key="1">
    <source>
        <dbReference type="EMBL" id="EGR31063.1"/>
    </source>
</evidence>
<accession>G0QUL7</accession>
<dbReference type="RefSeq" id="XP_004034549.1">
    <property type="nucleotide sequence ID" value="XM_004034501.1"/>
</dbReference>